<evidence type="ECO:0000313" key="8">
    <source>
        <dbReference type="EMBL" id="KAJ5220534.1"/>
    </source>
</evidence>
<feature type="compositionally biased region" description="Low complexity" evidence="5">
    <location>
        <begin position="193"/>
        <end position="208"/>
    </location>
</feature>
<sequence>MPAKSLAYALFKNVVDYADRYRGMERVVIHDHEAFADITLTDERHGTWHTPPHWIDSVSHLAGLVMNGSDASNTRDYFYVTPGCQSFRLLEPLKPGPVTGITSACSLSPDEPHMYAGDLYILREDQIVGMISQLKFRKVPRLLMDRFFSPRAAAKEASSTAVVASVPATTSPTAPSAMKSTGISLPASQEQLPQSTPSSLSAGSSEPSLDGAETPEEKEPAAGCIPEVSGVPGKCLELIAHETGLSVTDLTADATFVQLGVDSLMSLVLSEKLRSELGLEIKSSLFLECPTVGNLTCWLEQYC</sequence>
<dbReference type="RefSeq" id="XP_058327364.1">
    <property type="nucleotide sequence ID" value="XM_058479034.1"/>
</dbReference>
<evidence type="ECO:0000256" key="4">
    <source>
        <dbReference type="PROSITE-ProRule" id="PRU01363"/>
    </source>
</evidence>
<keyword evidence="9" id="KW-1185">Reference proteome</keyword>
<organism evidence="8 9">
    <name type="scientific">Penicillium chermesinum</name>
    <dbReference type="NCBI Taxonomy" id="63820"/>
    <lineage>
        <taxon>Eukaryota</taxon>
        <taxon>Fungi</taxon>
        <taxon>Dikarya</taxon>
        <taxon>Ascomycota</taxon>
        <taxon>Pezizomycotina</taxon>
        <taxon>Eurotiomycetes</taxon>
        <taxon>Eurotiomycetidae</taxon>
        <taxon>Eurotiales</taxon>
        <taxon>Aspergillaceae</taxon>
        <taxon>Penicillium</taxon>
    </lineage>
</organism>
<dbReference type="Proteomes" id="UP001150941">
    <property type="component" value="Unassembled WGS sequence"/>
</dbReference>
<evidence type="ECO:0000256" key="2">
    <source>
        <dbReference type="ARBA" id="ARBA00022553"/>
    </source>
</evidence>
<evidence type="ECO:0000259" key="6">
    <source>
        <dbReference type="PROSITE" id="PS50075"/>
    </source>
</evidence>
<evidence type="ECO:0000256" key="3">
    <source>
        <dbReference type="ARBA" id="ARBA00022679"/>
    </source>
</evidence>
<dbReference type="PROSITE" id="PS50075">
    <property type="entry name" value="CARRIER"/>
    <property type="match status" value="1"/>
</dbReference>
<name>A0A9W9TFK0_9EURO</name>
<evidence type="ECO:0000313" key="9">
    <source>
        <dbReference type="Proteomes" id="UP001150941"/>
    </source>
</evidence>
<dbReference type="InterPro" id="IPR036736">
    <property type="entry name" value="ACP-like_sf"/>
</dbReference>
<reference evidence="8" key="2">
    <citation type="journal article" date="2023" name="IMA Fungus">
        <title>Comparative genomic study of the Penicillium genus elucidates a diverse pangenome and 15 lateral gene transfer events.</title>
        <authorList>
            <person name="Petersen C."/>
            <person name="Sorensen T."/>
            <person name="Nielsen M.R."/>
            <person name="Sondergaard T.E."/>
            <person name="Sorensen J.L."/>
            <person name="Fitzpatrick D.A."/>
            <person name="Frisvad J.C."/>
            <person name="Nielsen K.L."/>
        </authorList>
    </citation>
    <scope>NUCLEOTIDE SEQUENCE</scope>
    <source>
        <strain evidence="8">IBT 19713</strain>
    </source>
</reference>
<dbReference type="Pfam" id="PF00550">
    <property type="entry name" value="PP-binding"/>
    <property type="match status" value="1"/>
</dbReference>
<evidence type="ECO:0000256" key="5">
    <source>
        <dbReference type="SAM" id="MobiDB-lite"/>
    </source>
</evidence>
<dbReference type="InterPro" id="IPR049900">
    <property type="entry name" value="PKS_mFAS_DH"/>
</dbReference>
<proteinExistence type="predicted"/>
<feature type="compositionally biased region" description="Low complexity" evidence="5">
    <location>
        <begin position="159"/>
        <end position="181"/>
    </location>
</feature>
<dbReference type="GO" id="GO:0016740">
    <property type="term" value="F:transferase activity"/>
    <property type="evidence" value="ECO:0007669"/>
    <property type="project" value="UniProtKB-KW"/>
</dbReference>
<dbReference type="OrthoDB" id="329835at2759"/>
<feature type="domain" description="Carrier" evidence="6">
    <location>
        <begin position="226"/>
        <end position="303"/>
    </location>
</feature>
<feature type="region of interest" description="Disordered" evidence="5">
    <location>
        <begin position="159"/>
        <end position="224"/>
    </location>
</feature>
<feature type="region of interest" description="N-terminal hotdog fold" evidence="4">
    <location>
        <position position="1"/>
    </location>
</feature>
<dbReference type="InterPro" id="IPR020806">
    <property type="entry name" value="PKS_PP-bd"/>
</dbReference>
<dbReference type="FunFam" id="1.10.1200.10:FF:000011">
    <property type="entry name" value="Sterigmatocystin biosynthesis polyketide synthase"/>
    <property type="match status" value="1"/>
</dbReference>
<dbReference type="SUPFAM" id="SSF47336">
    <property type="entry name" value="ACP-like"/>
    <property type="match status" value="1"/>
</dbReference>
<comment type="caution">
    <text evidence="4">Lacks conserved residue(s) required for the propagation of feature annotation.</text>
</comment>
<accession>A0A9W9TFK0</accession>
<dbReference type="Gene3D" id="1.10.1200.10">
    <property type="entry name" value="ACP-like"/>
    <property type="match status" value="1"/>
</dbReference>
<keyword evidence="1" id="KW-0596">Phosphopantetheine</keyword>
<feature type="domain" description="PKS/mFAS DH" evidence="7">
    <location>
        <begin position="1"/>
        <end position="145"/>
    </location>
</feature>
<dbReference type="GO" id="GO:0044550">
    <property type="term" value="P:secondary metabolite biosynthetic process"/>
    <property type="evidence" value="ECO:0007669"/>
    <property type="project" value="UniProtKB-ARBA"/>
</dbReference>
<dbReference type="InterPro" id="IPR042104">
    <property type="entry name" value="PKS_dehydratase_sf"/>
</dbReference>
<protein>
    <submittedName>
        <fullName evidence="8">Ketoacyl-synt-domain-containing protein</fullName>
    </submittedName>
</protein>
<comment type="caution">
    <text evidence="8">The sequence shown here is derived from an EMBL/GenBank/DDBJ whole genome shotgun (WGS) entry which is preliminary data.</text>
</comment>
<keyword evidence="3" id="KW-0808">Transferase</keyword>
<feature type="region of interest" description="C-terminal hotdog fold" evidence="4">
    <location>
        <begin position="1"/>
        <end position="145"/>
    </location>
</feature>
<dbReference type="Gene3D" id="3.10.129.110">
    <property type="entry name" value="Polyketide synthase dehydratase"/>
    <property type="match status" value="1"/>
</dbReference>
<dbReference type="AlphaFoldDB" id="A0A9W9TFK0"/>
<evidence type="ECO:0000259" key="7">
    <source>
        <dbReference type="PROSITE" id="PS52019"/>
    </source>
</evidence>
<dbReference type="InterPro" id="IPR009081">
    <property type="entry name" value="PP-bd_ACP"/>
</dbReference>
<reference evidence="8" key="1">
    <citation type="submission" date="2022-11" db="EMBL/GenBank/DDBJ databases">
        <authorList>
            <person name="Petersen C."/>
        </authorList>
    </citation>
    <scope>NUCLEOTIDE SEQUENCE</scope>
    <source>
        <strain evidence="8">IBT 19713</strain>
    </source>
</reference>
<dbReference type="SMART" id="SM00823">
    <property type="entry name" value="PKS_PP"/>
    <property type="match status" value="1"/>
</dbReference>
<feature type="compositionally biased region" description="Polar residues" evidence="5">
    <location>
        <begin position="182"/>
        <end position="192"/>
    </location>
</feature>
<dbReference type="GO" id="GO:0031177">
    <property type="term" value="F:phosphopantetheine binding"/>
    <property type="evidence" value="ECO:0007669"/>
    <property type="project" value="InterPro"/>
</dbReference>
<evidence type="ECO:0000256" key="1">
    <source>
        <dbReference type="ARBA" id="ARBA00022450"/>
    </source>
</evidence>
<gene>
    <name evidence="8" type="ORF">N7468_009738</name>
</gene>
<dbReference type="PROSITE" id="PS52019">
    <property type="entry name" value="PKS_MFAS_DH"/>
    <property type="match status" value="1"/>
</dbReference>
<keyword evidence="2" id="KW-0597">Phosphoprotein</keyword>
<dbReference type="EMBL" id="JAPQKS010000007">
    <property type="protein sequence ID" value="KAJ5220534.1"/>
    <property type="molecule type" value="Genomic_DNA"/>
</dbReference>
<dbReference type="GeneID" id="83206337"/>